<dbReference type="Pfam" id="PF13191">
    <property type="entry name" value="AAA_16"/>
    <property type="match status" value="1"/>
</dbReference>
<accession>A0A6P2BN33</accession>
<keyword evidence="2 5" id="KW-0067">ATP-binding</keyword>
<evidence type="ECO:0000256" key="1">
    <source>
        <dbReference type="ARBA" id="ARBA00022741"/>
    </source>
</evidence>
<dbReference type="Gene3D" id="3.40.50.300">
    <property type="entry name" value="P-loop containing nucleotide triphosphate hydrolases"/>
    <property type="match status" value="1"/>
</dbReference>
<evidence type="ECO:0000313" key="5">
    <source>
        <dbReference type="EMBL" id="TVY99930.1"/>
    </source>
</evidence>
<feature type="region of interest" description="Disordered" evidence="3">
    <location>
        <begin position="289"/>
        <end position="309"/>
    </location>
</feature>
<evidence type="ECO:0000256" key="3">
    <source>
        <dbReference type="SAM" id="MobiDB-lite"/>
    </source>
</evidence>
<proteinExistence type="predicted"/>
<dbReference type="RefSeq" id="WP_145862038.1">
    <property type="nucleotide sequence ID" value="NZ_RPFW01000011.1"/>
</dbReference>
<keyword evidence="6" id="KW-1185">Reference proteome</keyword>
<keyword evidence="1" id="KW-0547">Nucleotide-binding</keyword>
<dbReference type="OrthoDB" id="4017436at2"/>
<name>A0A6P2BN33_9ACTN</name>
<dbReference type="PANTHER" id="PTHR16305">
    <property type="entry name" value="TESTICULAR SOLUBLE ADENYLYL CYCLASE"/>
    <property type="match status" value="1"/>
</dbReference>
<evidence type="ECO:0000256" key="2">
    <source>
        <dbReference type="ARBA" id="ARBA00022840"/>
    </source>
</evidence>
<feature type="domain" description="Orc1-like AAA ATPase" evidence="4">
    <location>
        <begin position="5"/>
        <end position="162"/>
    </location>
</feature>
<sequence length="309" mass="31959">MGEPIVGRGDELAQLRAALVAASGGAGRLVLVSGEPGIGKTRLAASLADMAAQYEVPAAAGGAIDDPGMPPLWPWHAVSRSVPPLAAMLDGTAGSAGGAQGSADSGSERFAMFAAASRALADAARERGLLVVLEDLHWADRTSLLLLRHLTGELSGSRLLVVATFRETAEKPLAGLLPALLRGEGTRLIRLTGLPRPEIAQWLRRLGTSGDVDDLAGRLRARTAGNPLFVRMLIEHGAAAGADDEARVFPSCGTWPWPTWTALTARNGSCSTRRACSVSGSIRRCCARSPGCPAPGSPPRSTGPPRSAS</sequence>
<evidence type="ECO:0000259" key="4">
    <source>
        <dbReference type="Pfam" id="PF13191"/>
    </source>
</evidence>
<dbReference type="Proteomes" id="UP000460272">
    <property type="component" value="Unassembled WGS sequence"/>
</dbReference>
<reference evidence="5 6" key="1">
    <citation type="submission" date="2018-11" db="EMBL/GenBank/DDBJ databases">
        <title>Trebonia kvetii gen.nov., sp.nov., a novel acidophilic actinobacterium, and proposal of the new actinobacterial family Treboniaceae fam. nov.</title>
        <authorList>
            <person name="Rapoport D."/>
            <person name="Sagova-Mareckova M."/>
            <person name="Sedlacek I."/>
            <person name="Provaznik J."/>
            <person name="Kralova S."/>
            <person name="Pavlinic D."/>
            <person name="Benes V."/>
            <person name="Kopecky J."/>
        </authorList>
    </citation>
    <scope>NUCLEOTIDE SEQUENCE [LARGE SCALE GENOMIC DNA]</scope>
    <source>
        <strain evidence="5 6">15Tr583</strain>
    </source>
</reference>
<feature type="compositionally biased region" description="Pro residues" evidence="3">
    <location>
        <begin position="292"/>
        <end position="302"/>
    </location>
</feature>
<organism evidence="5 6">
    <name type="scientific">Trebonia kvetii</name>
    <dbReference type="NCBI Taxonomy" id="2480626"/>
    <lineage>
        <taxon>Bacteria</taxon>
        <taxon>Bacillati</taxon>
        <taxon>Actinomycetota</taxon>
        <taxon>Actinomycetes</taxon>
        <taxon>Streptosporangiales</taxon>
        <taxon>Treboniaceae</taxon>
        <taxon>Trebonia</taxon>
    </lineage>
</organism>
<dbReference type="EMBL" id="RPFW01000011">
    <property type="protein sequence ID" value="TVY99930.1"/>
    <property type="molecule type" value="Genomic_DNA"/>
</dbReference>
<dbReference type="SUPFAM" id="SSF52540">
    <property type="entry name" value="P-loop containing nucleoside triphosphate hydrolases"/>
    <property type="match status" value="1"/>
</dbReference>
<dbReference type="GO" id="GO:0005737">
    <property type="term" value="C:cytoplasm"/>
    <property type="evidence" value="ECO:0007669"/>
    <property type="project" value="TreeGrafter"/>
</dbReference>
<dbReference type="GO" id="GO:0004016">
    <property type="term" value="F:adenylate cyclase activity"/>
    <property type="evidence" value="ECO:0007669"/>
    <property type="project" value="TreeGrafter"/>
</dbReference>
<dbReference type="GO" id="GO:0005524">
    <property type="term" value="F:ATP binding"/>
    <property type="evidence" value="ECO:0007669"/>
    <property type="project" value="UniProtKB-KW"/>
</dbReference>
<dbReference type="InterPro" id="IPR041664">
    <property type="entry name" value="AAA_16"/>
</dbReference>
<gene>
    <name evidence="5" type="ORF">EAS64_40565</name>
</gene>
<dbReference type="AlphaFoldDB" id="A0A6P2BN33"/>
<comment type="caution">
    <text evidence="5">The sequence shown here is derived from an EMBL/GenBank/DDBJ whole genome shotgun (WGS) entry which is preliminary data.</text>
</comment>
<dbReference type="PANTHER" id="PTHR16305:SF28">
    <property type="entry name" value="GUANYLATE CYCLASE DOMAIN-CONTAINING PROTEIN"/>
    <property type="match status" value="1"/>
</dbReference>
<dbReference type="InterPro" id="IPR027417">
    <property type="entry name" value="P-loop_NTPase"/>
</dbReference>
<evidence type="ECO:0000313" key="6">
    <source>
        <dbReference type="Proteomes" id="UP000460272"/>
    </source>
</evidence>
<protein>
    <submittedName>
        <fullName evidence="5">ATP-binding protein</fullName>
    </submittedName>
</protein>